<keyword evidence="5" id="KW-0010">Activator</keyword>
<dbReference type="PANTHER" id="PTHR12465">
    <property type="entry name" value="UBIQUITIN SPECIFIC PROTEASE HOMOLOG 49"/>
    <property type="match status" value="1"/>
</dbReference>
<sequence length="505" mass="57824">MMMSGRNRYPFTATQWEELQIQALIFKYMVSGIPIPPDLIFTIKRSFLQEHSSFSSRLFSYQPQAQHVGWNCFKGRKLDPELGRCRRTDGKKWRCSKQAYTDSKYCERHMHRGKNRSRKPVEPCATTTQSLSLSLSSSDTLKNRHELGSFIGLSLQSHAATEPSRSFSGPSNDDSWRFTPLTTSSSSSNHRKIHRFFEESSSASTSHGFPIFNSGSDNVSERPRIYSVGDHFLSLDSDCLVLSFTVSFWLLHKVPRASGVRRLLLHFPATNRRYNRDLKKSKTMPLKWVFNWQPNAGSTVNSQILNEVSQCVESMNGVKEGRWKATLTFYKPMLRDQALAAEFPREFIGISLPEQPNKYYFILRVNKIVLEADSSIQLIMEKLQSYKSRVALNFEGFQYQLGDFQLRVGKVVPTHSENLRGIVMEVEYLPISSLEKSKLIMDEFVDIWQDAVSKRSLPGHFMHIEPNFSDYGLADHYTSQHTAVQYAHVMGQLIATVQAVQAGRN</sequence>
<dbReference type="InterPro" id="IPR013921">
    <property type="entry name" value="Mediator_Med20"/>
</dbReference>
<evidence type="ECO:0000313" key="9">
    <source>
        <dbReference type="Proteomes" id="UP001472677"/>
    </source>
</evidence>
<evidence type="ECO:0000256" key="4">
    <source>
        <dbReference type="PROSITE-ProRule" id="PRU01002"/>
    </source>
</evidence>
<dbReference type="Pfam" id="PF08612">
    <property type="entry name" value="Med20"/>
    <property type="match status" value="1"/>
</dbReference>
<gene>
    <name evidence="5" type="primary">MED20</name>
    <name evidence="8" type="ORF">V6N12_075502</name>
</gene>
<evidence type="ECO:0000256" key="1">
    <source>
        <dbReference type="ARBA" id="ARBA00004123"/>
    </source>
</evidence>
<comment type="subunit">
    <text evidence="5">Component of the Mediator complex.</text>
</comment>
<dbReference type="InterPro" id="IPR014978">
    <property type="entry name" value="Gln-Leu-Gln_QLQ"/>
</dbReference>
<evidence type="ECO:0000256" key="5">
    <source>
        <dbReference type="RuleBase" id="RU364152"/>
    </source>
</evidence>
<comment type="caution">
    <text evidence="8">The sequence shown here is derived from an EMBL/GenBank/DDBJ whole genome shotgun (WGS) entry which is preliminary data.</text>
</comment>
<feature type="short sequence motif" description="Bipartite nuclear localization signal" evidence="4">
    <location>
        <begin position="112"/>
        <end position="119"/>
    </location>
</feature>
<reference evidence="8 9" key="1">
    <citation type="journal article" date="2024" name="G3 (Bethesda)">
        <title>Genome assembly of Hibiscus sabdariffa L. provides insights into metabolisms of medicinal natural products.</title>
        <authorList>
            <person name="Kim T."/>
        </authorList>
    </citation>
    <scope>NUCLEOTIDE SEQUENCE [LARGE SCALE GENOMIC DNA]</scope>
    <source>
        <strain evidence="8">TK-2024</strain>
        <tissue evidence="8">Old leaves</tissue>
    </source>
</reference>
<name>A0ABR2C7T3_9ROSI</name>
<evidence type="ECO:0000313" key="8">
    <source>
        <dbReference type="EMBL" id="KAK8515460.1"/>
    </source>
</evidence>
<dbReference type="Proteomes" id="UP001472677">
    <property type="component" value="Unassembled WGS sequence"/>
</dbReference>
<feature type="short sequence motif" description="Bipartite nuclear localization signal" evidence="4">
    <location>
        <begin position="84"/>
        <end position="94"/>
    </location>
</feature>
<dbReference type="Pfam" id="PF08880">
    <property type="entry name" value="QLQ"/>
    <property type="match status" value="1"/>
</dbReference>
<dbReference type="InterPro" id="IPR014977">
    <property type="entry name" value="WRC_dom"/>
</dbReference>
<protein>
    <recommendedName>
        <fullName evidence="5">Mediator of RNA polymerase II transcription subunit 20</fullName>
    </recommendedName>
    <alternativeName>
        <fullName evidence="5">Mediator complex subunit 20</fullName>
    </alternativeName>
</protein>
<accession>A0ABR2C7T3</accession>
<dbReference type="PROSITE" id="PS51666">
    <property type="entry name" value="QLQ"/>
    <property type="match status" value="1"/>
</dbReference>
<dbReference type="PROSITE" id="PS51667">
    <property type="entry name" value="WRC"/>
    <property type="match status" value="1"/>
</dbReference>
<keyword evidence="9" id="KW-1185">Reference proteome</keyword>
<proteinExistence type="inferred from homology"/>
<keyword evidence="5" id="KW-0804">Transcription</keyword>
<evidence type="ECO:0000256" key="3">
    <source>
        <dbReference type="ARBA" id="ARBA00023242"/>
    </source>
</evidence>
<comment type="similarity">
    <text evidence="2 5">Belongs to the Mediator complex subunit 20 family.</text>
</comment>
<comment type="function">
    <text evidence="5">Component of the Mediator complex, a coactivator involved in the regulated transcription of nearly all RNA polymerase II-dependent genes. Mediator functions as a bridge to convey information from gene-specific regulatory proteins to the basal RNA polymerase II transcription machinery. Mediator is recruited to promoters by direct interactions with regulatory proteins and serves as a scaffold for the assembly of a functional preinitiation complex with RNA polymerase II and the general transcription factors.</text>
</comment>
<evidence type="ECO:0000259" key="7">
    <source>
        <dbReference type="PROSITE" id="PS51667"/>
    </source>
</evidence>
<evidence type="ECO:0000259" key="6">
    <source>
        <dbReference type="PROSITE" id="PS51666"/>
    </source>
</evidence>
<dbReference type="PANTHER" id="PTHR12465:SF0">
    <property type="entry name" value="MEDIATOR OF RNA POLYMERASE II TRANSCRIPTION SUBUNIT 20"/>
    <property type="match status" value="1"/>
</dbReference>
<feature type="domain" description="WRC" evidence="7">
    <location>
        <begin position="79"/>
        <end position="123"/>
    </location>
</feature>
<feature type="domain" description="QLQ" evidence="6">
    <location>
        <begin position="10"/>
        <end position="45"/>
    </location>
</feature>
<keyword evidence="3 4" id="KW-0539">Nucleus</keyword>
<dbReference type="EMBL" id="JBBPBM010000063">
    <property type="protein sequence ID" value="KAK8515460.1"/>
    <property type="molecule type" value="Genomic_DNA"/>
</dbReference>
<evidence type="ECO:0000256" key="2">
    <source>
        <dbReference type="ARBA" id="ARBA00010743"/>
    </source>
</evidence>
<organism evidence="8 9">
    <name type="scientific">Hibiscus sabdariffa</name>
    <name type="common">roselle</name>
    <dbReference type="NCBI Taxonomy" id="183260"/>
    <lineage>
        <taxon>Eukaryota</taxon>
        <taxon>Viridiplantae</taxon>
        <taxon>Streptophyta</taxon>
        <taxon>Embryophyta</taxon>
        <taxon>Tracheophyta</taxon>
        <taxon>Spermatophyta</taxon>
        <taxon>Magnoliopsida</taxon>
        <taxon>eudicotyledons</taxon>
        <taxon>Gunneridae</taxon>
        <taxon>Pentapetalae</taxon>
        <taxon>rosids</taxon>
        <taxon>malvids</taxon>
        <taxon>Malvales</taxon>
        <taxon>Malvaceae</taxon>
        <taxon>Malvoideae</taxon>
        <taxon>Hibiscus</taxon>
    </lineage>
</organism>
<dbReference type="SMART" id="SM00951">
    <property type="entry name" value="QLQ"/>
    <property type="match status" value="1"/>
</dbReference>
<keyword evidence="5" id="KW-0805">Transcription regulation</keyword>
<comment type="subcellular location">
    <subcellularLocation>
        <location evidence="1 4 5">Nucleus</location>
    </subcellularLocation>
</comment>
<dbReference type="Pfam" id="PF08879">
    <property type="entry name" value="WRC"/>
    <property type="match status" value="1"/>
</dbReference>